<proteinExistence type="predicted"/>
<organism evidence="2 3">
    <name type="scientific">Aldrovandia affinis</name>
    <dbReference type="NCBI Taxonomy" id="143900"/>
    <lineage>
        <taxon>Eukaryota</taxon>
        <taxon>Metazoa</taxon>
        <taxon>Chordata</taxon>
        <taxon>Craniata</taxon>
        <taxon>Vertebrata</taxon>
        <taxon>Euteleostomi</taxon>
        <taxon>Actinopterygii</taxon>
        <taxon>Neopterygii</taxon>
        <taxon>Teleostei</taxon>
        <taxon>Notacanthiformes</taxon>
        <taxon>Halosauridae</taxon>
        <taxon>Aldrovandia</taxon>
    </lineage>
</organism>
<dbReference type="AlphaFoldDB" id="A0AAD7RPJ8"/>
<name>A0AAD7RPJ8_9TELE</name>
<dbReference type="Proteomes" id="UP001221898">
    <property type="component" value="Unassembled WGS sequence"/>
</dbReference>
<feature type="region of interest" description="Disordered" evidence="1">
    <location>
        <begin position="20"/>
        <end position="47"/>
    </location>
</feature>
<evidence type="ECO:0000313" key="3">
    <source>
        <dbReference type="Proteomes" id="UP001221898"/>
    </source>
</evidence>
<protein>
    <submittedName>
        <fullName evidence="2">Uncharacterized protein</fullName>
    </submittedName>
</protein>
<keyword evidence="3" id="KW-1185">Reference proteome</keyword>
<evidence type="ECO:0000256" key="1">
    <source>
        <dbReference type="SAM" id="MobiDB-lite"/>
    </source>
</evidence>
<reference evidence="2" key="1">
    <citation type="journal article" date="2023" name="Science">
        <title>Genome structures resolve the early diversification of teleost fishes.</title>
        <authorList>
            <person name="Parey E."/>
            <person name="Louis A."/>
            <person name="Montfort J."/>
            <person name="Bouchez O."/>
            <person name="Roques C."/>
            <person name="Iampietro C."/>
            <person name="Lluch J."/>
            <person name="Castinel A."/>
            <person name="Donnadieu C."/>
            <person name="Desvignes T."/>
            <person name="Floi Bucao C."/>
            <person name="Jouanno E."/>
            <person name="Wen M."/>
            <person name="Mejri S."/>
            <person name="Dirks R."/>
            <person name="Jansen H."/>
            <person name="Henkel C."/>
            <person name="Chen W.J."/>
            <person name="Zahm M."/>
            <person name="Cabau C."/>
            <person name="Klopp C."/>
            <person name="Thompson A.W."/>
            <person name="Robinson-Rechavi M."/>
            <person name="Braasch I."/>
            <person name="Lecointre G."/>
            <person name="Bobe J."/>
            <person name="Postlethwait J.H."/>
            <person name="Berthelot C."/>
            <person name="Roest Crollius H."/>
            <person name="Guiguen Y."/>
        </authorList>
    </citation>
    <scope>NUCLEOTIDE SEQUENCE</scope>
    <source>
        <strain evidence="2">NC1722</strain>
    </source>
</reference>
<accession>A0AAD7RPJ8</accession>
<dbReference type="EMBL" id="JAINUG010000206">
    <property type="protein sequence ID" value="KAJ8387772.1"/>
    <property type="molecule type" value="Genomic_DNA"/>
</dbReference>
<evidence type="ECO:0000313" key="2">
    <source>
        <dbReference type="EMBL" id="KAJ8387772.1"/>
    </source>
</evidence>
<gene>
    <name evidence="2" type="ORF">AAFF_G00150730</name>
</gene>
<sequence>MLLVLPRRRLTAALCSVSLAPHRSRGPSAEAKRRRSRTPPLQNNAERGLEKYRCLRRANSPAGPHHVPHTRPQEALKHVPVRVAEGGLAVSGPLSPLALAQSKR</sequence>
<comment type="caution">
    <text evidence="2">The sequence shown here is derived from an EMBL/GenBank/DDBJ whole genome shotgun (WGS) entry which is preliminary data.</text>
</comment>